<comment type="caution">
    <text evidence="10">The sequence shown here is derived from an EMBL/GenBank/DDBJ whole genome shotgun (WGS) entry which is preliminary data.</text>
</comment>
<dbReference type="Pfam" id="PF01850">
    <property type="entry name" value="PIN"/>
    <property type="match status" value="1"/>
</dbReference>
<dbReference type="Gene3D" id="3.40.50.1010">
    <property type="entry name" value="5'-nuclease"/>
    <property type="match status" value="1"/>
</dbReference>
<evidence type="ECO:0000313" key="10">
    <source>
        <dbReference type="EMBL" id="MCG2624147.1"/>
    </source>
</evidence>
<dbReference type="InterPro" id="IPR022907">
    <property type="entry name" value="VapC_family"/>
</dbReference>
<gene>
    <name evidence="8" type="primary">vapC</name>
    <name evidence="10" type="ORF">LVY72_19860</name>
</gene>
<comment type="function">
    <text evidence="8">Toxic component of a toxin-antitoxin (TA) system. An RNase.</text>
</comment>
<organism evidence="10 11">
    <name type="scientific">Arthrobacter hankyongi</name>
    <dbReference type="NCBI Taxonomy" id="2904801"/>
    <lineage>
        <taxon>Bacteria</taxon>
        <taxon>Bacillati</taxon>
        <taxon>Actinomycetota</taxon>
        <taxon>Actinomycetes</taxon>
        <taxon>Micrococcales</taxon>
        <taxon>Micrococcaceae</taxon>
        <taxon>Arthrobacter</taxon>
    </lineage>
</organism>
<feature type="binding site" evidence="8">
    <location>
        <position position="98"/>
    </location>
    <ligand>
        <name>Mg(2+)</name>
        <dbReference type="ChEBI" id="CHEBI:18420"/>
    </ligand>
</feature>
<evidence type="ECO:0000256" key="8">
    <source>
        <dbReference type="HAMAP-Rule" id="MF_00265"/>
    </source>
</evidence>
<dbReference type="HAMAP" id="MF_00265">
    <property type="entry name" value="VapC_Nob1"/>
    <property type="match status" value="1"/>
</dbReference>
<keyword evidence="2 8" id="KW-1277">Toxin-antitoxin system</keyword>
<protein>
    <recommendedName>
        <fullName evidence="8">Ribonuclease VapC</fullName>
        <shortName evidence="8">RNase VapC</shortName>
        <ecNumber evidence="8">3.1.-.-</ecNumber>
    </recommendedName>
    <alternativeName>
        <fullName evidence="8">Toxin VapC</fullName>
    </alternativeName>
</protein>
<dbReference type="RefSeq" id="WP_237825716.1">
    <property type="nucleotide sequence ID" value="NZ_JAKLTQ010000021.1"/>
</dbReference>
<dbReference type="CDD" id="cd18768">
    <property type="entry name" value="PIN_MtVapC4-C5-like"/>
    <property type="match status" value="1"/>
</dbReference>
<evidence type="ECO:0000256" key="7">
    <source>
        <dbReference type="ARBA" id="ARBA00038093"/>
    </source>
</evidence>
<proteinExistence type="inferred from homology"/>
<keyword evidence="8" id="KW-0800">Toxin</keyword>
<sequence>MTADRALLDTSVFAALESGRRLDASPLPEEMYVSVIALGELHTGVLAAKDTDTRARRLQTREFLARFQTLPVTAEAARHWTRLRYRLAEAGRRINVNDLWIASTALARDLPVATRDRDYDVLEGLGGPDVLHL</sequence>
<evidence type="ECO:0000256" key="4">
    <source>
        <dbReference type="ARBA" id="ARBA00022723"/>
    </source>
</evidence>
<comment type="similarity">
    <text evidence="7 8">Belongs to the PINc/VapC protein family.</text>
</comment>
<keyword evidence="3 8" id="KW-0540">Nuclease</keyword>
<evidence type="ECO:0000259" key="9">
    <source>
        <dbReference type="Pfam" id="PF01850"/>
    </source>
</evidence>
<dbReference type="SUPFAM" id="SSF88723">
    <property type="entry name" value="PIN domain-like"/>
    <property type="match status" value="1"/>
</dbReference>
<dbReference type="Proteomes" id="UP001165368">
    <property type="component" value="Unassembled WGS sequence"/>
</dbReference>
<evidence type="ECO:0000256" key="6">
    <source>
        <dbReference type="ARBA" id="ARBA00022842"/>
    </source>
</evidence>
<keyword evidence="11" id="KW-1185">Reference proteome</keyword>
<feature type="domain" description="PIN" evidence="9">
    <location>
        <begin position="7"/>
        <end position="122"/>
    </location>
</feature>
<evidence type="ECO:0000313" key="11">
    <source>
        <dbReference type="Proteomes" id="UP001165368"/>
    </source>
</evidence>
<evidence type="ECO:0000256" key="5">
    <source>
        <dbReference type="ARBA" id="ARBA00022801"/>
    </source>
</evidence>
<dbReference type="InterPro" id="IPR029060">
    <property type="entry name" value="PIN-like_dom_sf"/>
</dbReference>
<name>A0ABS9LBT9_9MICC</name>
<comment type="cofactor">
    <cofactor evidence="1 8">
        <name>Mg(2+)</name>
        <dbReference type="ChEBI" id="CHEBI:18420"/>
    </cofactor>
</comment>
<dbReference type="PANTHER" id="PTHR33653:SF1">
    <property type="entry name" value="RIBONUCLEASE VAPC2"/>
    <property type="match status" value="1"/>
</dbReference>
<accession>A0ABS9LBT9</accession>
<evidence type="ECO:0000256" key="1">
    <source>
        <dbReference type="ARBA" id="ARBA00001946"/>
    </source>
</evidence>
<keyword evidence="6 8" id="KW-0460">Magnesium</keyword>
<dbReference type="InterPro" id="IPR002716">
    <property type="entry name" value="PIN_dom"/>
</dbReference>
<keyword evidence="4 8" id="KW-0479">Metal-binding</keyword>
<feature type="binding site" evidence="8">
    <location>
        <position position="9"/>
    </location>
    <ligand>
        <name>Mg(2+)</name>
        <dbReference type="ChEBI" id="CHEBI:18420"/>
    </ligand>
</feature>
<dbReference type="EC" id="3.1.-.-" evidence="8"/>
<keyword evidence="5 8" id="KW-0378">Hydrolase</keyword>
<reference evidence="10" key="1">
    <citation type="submission" date="2022-01" db="EMBL/GenBank/DDBJ databases">
        <authorList>
            <person name="Jo J.-H."/>
            <person name="Im W.-T."/>
        </authorList>
    </citation>
    <scope>NUCLEOTIDE SEQUENCE</scope>
    <source>
        <strain evidence="10">I2-34</strain>
    </source>
</reference>
<dbReference type="EMBL" id="JAKLTQ010000021">
    <property type="protein sequence ID" value="MCG2624147.1"/>
    <property type="molecule type" value="Genomic_DNA"/>
</dbReference>
<evidence type="ECO:0000256" key="3">
    <source>
        <dbReference type="ARBA" id="ARBA00022722"/>
    </source>
</evidence>
<dbReference type="PANTHER" id="PTHR33653">
    <property type="entry name" value="RIBONUCLEASE VAPC2"/>
    <property type="match status" value="1"/>
</dbReference>
<dbReference type="InterPro" id="IPR050556">
    <property type="entry name" value="Type_II_TA_system_RNase"/>
</dbReference>
<evidence type="ECO:0000256" key="2">
    <source>
        <dbReference type="ARBA" id="ARBA00022649"/>
    </source>
</evidence>